<dbReference type="RefSeq" id="WP_184526863.1">
    <property type="nucleotide sequence ID" value="NZ_JACHGK010000009.1"/>
</dbReference>
<evidence type="ECO:0000313" key="2">
    <source>
        <dbReference type="Proteomes" id="UP000531594"/>
    </source>
</evidence>
<evidence type="ECO:0000313" key="1">
    <source>
        <dbReference type="EMBL" id="MBB6446137.1"/>
    </source>
</evidence>
<accession>A0A7X0HSP9</accession>
<gene>
    <name evidence="1" type="ORF">HNR53_002787</name>
</gene>
<dbReference type="Proteomes" id="UP000531594">
    <property type="component" value="Unassembled WGS sequence"/>
</dbReference>
<name>A0A7X0HSP9_9BACI</name>
<organism evidence="1 2">
    <name type="scientific">Bacillus benzoevorans</name>
    <dbReference type="NCBI Taxonomy" id="1456"/>
    <lineage>
        <taxon>Bacteria</taxon>
        <taxon>Bacillati</taxon>
        <taxon>Bacillota</taxon>
        <taxon>Bacilli</taxon>
        <taxon>Bacillales</taxon>
        <taxon>Bacillaceae</taxon>
        <taxon>Bacillus</taxon>
    </lineage>
</organism>
<reference evidence="1 2" key="1">
    <citation type="submission" date="2020-08" db="EMBL/GenBank/DDBJ databases">
        <title>Genomic Encyclopedia of Type Strains, Phase IV (KMG-IV): sequencing the most valuable type-strain genomes for metagenomic binning, comparative biology and taxonomic classification.</title>
        <authorList>
            <person name="Goeker M."/>
        </authorList>
    </citation>
    <scope>NUCLEOTIDE SEQUENCE [LARGE SCALE GENOMIC DNA]</scope>
    <source>
        <strain evidence="1 2">DSM 5391</strain>
    </source>
</reference>
<dbReference type="AlphaFoldDB" id="A0A7X0HSP9"/>
<dbReference type="EMBL" id="JACHGK010000009">
    <property type="protein sequence ID" value="MBB6446137.1"/>
    <property type="molecule type" value="Genomic_DNA"/>
</dbReference>
<comment type="caution">
    <text evidence="1">The sequence shown here is derived from an EMBL/GenBank/DDBJ whole genome shotgun (WGS) entry which is preliminary data.</text>
</comment>
<keyword evidence="2" id="KW-1185">Reference proteome</keyword>
<sequence length="396" mass="45674">MIALINDKFNYVKDKIPDGMVFYKEDMSFDGDIIAVLSKERHGNSIARKVVLDVFHLSTGKRIYHRFINVDRNIENYNLSVSPNGRYIACIVDKHLIVFDCSVNKKVMEKLSGPYEDTTMFRVMDNGHLIMVINAMFVALMDPFQQKEEMTLVHITRLSEVNVESNNNIRNINIIDLIYSLDGKTIAILCGYKGYDRGFEKSESEIFLYNTKIGRTGELTKENDIVKKQEKKENKVLNDIIDWSYEEGIPIRSLNDQFCKSFCFIPESNLGLAWYHGEYYSDLITYNLLDGSVVSGKSLPYINVGYGRVFKFVKMLTATESSVFFRGYSKASTYNPYNNIKDNEYQNHIIEINLTSGKEIGRKDFDYSIYANLAKNCKKIISINNSLNEISFKEFE</sequence>
<proteinExistence type="predicted"/>
<protein>
    <submittedName>
        <fullName evidence="1">Uncharacterized protein</fullName>
    </submittedName>
</protein>
<dbReference type="SUPFAM" id="SSF82171">
    <property type="entry name" value="DPP6 N-terminal domain-like"/>
    <property type="match status" value="1"/>
</dbReference>